<dbReference type="PIRSF" id="PIRSF032582">
    <property type="entry name" value="Cas2"/>
    <property type="match status" value="1"/>
</dbReference>
<keyword evidence="7 9" id="KW-0460">Magnesium</keyword>
<evidence type="ECO:0000256" key="1">
    <source>
        <dbReference type="ARBA" id="ARBA00001946"/>
    </source>
</evidence>
<protein>
    <recommendedName>
        <fullName evidence="9">CRISPR-associated endoribonuclease Cas2</fullName>
        <ecNumber evidence="9">3.1.-.-</ecNumber>
    </recommendedName>
</protein>
<evidence type="ECO:0000256" key="7">
    <source>
        <dbReference type="ARBA" id="ARBA00022842"/>
    </source>
</evidence>
<dbReference type="InterPro" id="IPR021127">
    <property type="entry name" value="CRISPR_associated_Cas2"/>
</dbReference>
<keyword evidence="3 9" id="KW-0540">Nuclease</keyword>
<evidence type="ECO:0000256" key="2">
    <source>
        <dbReference type="ARBA" id="ARBA00009959"/>
    </source>
</evidence>
<dbReference type="PANTHER" id="PTHR34405">
    <property type="entry name" value="CRISPR-ASSOCIATED ENDORIBONUCLEASE CAS2"/>
    <property type="match status" value="1"/>
</dbReference>
<keyword evidence="4 9" id="KW-0479">Metal-binding</keyword>
<name>A0ABW1PIV6_9PSEU</name>
<comment type="cofactor">
    <cofactor evidence="1 9">
        <name>Mg(2+)</name>
        <dbReference type="ChEBI" id="CHEBI:18420"/>
    </cofactor>
</comment>
<keyword evidence="5 9" id="KW-0255">Endonuclease</keyword>
<comment type="similarity">
    <text evidence="2 9 10">Belongs to the CRISPR-associated endoribonuclease Cas2 protein family.</text>
</comment>
<evidence type="ECO:0000256" key="8">
    <source>
        <dbReference type="ARBA" id="ARBA00023118"/>
    </source>
</evidence>
<accession>A0ABW1PIV6</accession>
<dbReference type="RefSeq" id="WP_380643700.1">
    <property type="nucleotide sequence ID" value="NZ_JBHSQO010000085.1"/>
</dbReference>
<evidence type="ECO:0000256" key="6">
    <source>
        <dbReference type="ARBA" id="ARBA00022801"/>
    </source>
</evidence>
<dbReference type="EC" id="3.1.-.-" evidence="9"/>
<evidence type="ECO:0000256" key="4">
    <source>
        <dbReference type="ARBA" id="ARBA00022723"/>
    </source>
</evidence>
<dbReference type="GO" id="GO:0004519">
    <property type="term" value="F:endonuclease activity"/>
    <property type="evidence" value="ECO:0007669"/>
    <property type="project" value="UniProtKB-KW"/>
</dbReference>
<reference evidence="12" key="1">
    <citation type="journal article" date="2019" name="Int. J. Syst. Evol. Microbiol.">
        <title>The Global Catalogue of Microorganisms (GCM) 10K type strain sequencing project: providing services to taxonomists for standard genome sequencing and annotation.</title>
        <authorList>
            <consortium name="The Broad Institute Genomics Platform"/>
            <consortium name="The Broad Institute Genome Sequencing Center for Infectious Disease"/>
            <person name="Wu L."/>
            <person name="Ma J."/>
        </authorList>
    </citation>
    <scope>NUCLEOTIDE SEQUENCE [LARGE SCALE GENOMIC DNA]</scope>
    <source>
        <strain evidence="12">CGMCC 4.7246</strain>
    </source>
</reference>
<dbReference type="Proteomes" id="UP001596220">
    <property type="component" value="Unassembled WGS sequence"/>
</dbReference>
<dbReference type="Gene3D" id="3.30.70.240">
    <property type="match status" value="1"/>
</dbReference>
<sequence length="96" mass="10657">MELLITYDVNTTTPEGERRLRQVAKICEGIGHRVQKSVFEVVCTPSQRLHLEARLQATIDASRDSVRVYHLDRGTFGGAKHLGAAVDAAHHDPLII</sequence>
<proteinExistence type="inferred from homology"/>
<gene>
    <name evidence="9 11" type="primary">cas2</name>
    <name evidence="11" type="ORF">ACFP3R_37240</name>
</gene>
<evidence type="ECO:0000313" key="11">
    <source>
        <dbReference type="EMBL" id="MFC6094940.1"/>
    </source>
</evidence>
<evidence type="ECO:0000256" key="10">
    <source>
        <dbReference type="PIRNR" id="PIRNR032582"/>
    </source>
</evidence>
<evidence type="ECO:0000256" key="5">
    <source>
        <dbReference type="ARBA" id="ARBA00022759"/>
    </source>
</evidence>
<keyword evidence="12" id="KW-1185">Reference proteome</keyword>
<organism evidence="11 12">
    <name type="scientific">Saccharothrix lopnurensis</name>
    <dbReference type="NCBI Taxonomy" id="1670621"/>
    <lineage>
        <taxon>Bacteria</taxon>
        <taxon>Bacillati</taxon>
        <taxon>Actinomycetota</taxon>
        <taxon>Actinomycetes</taxon>
        <taxon>Pseudonocardiales</taxon>
        <taxon>Pseudonocardiaceae</taxon>
        <taxon>Saccharothrix</taxon>
    </lineage>
</organism>
<keyword evidence="8 9" id="KW-0051">Antiviral defense</keyword>
<feature type="binding site" evidence="9">
    <location>
        <position position="8"/>
    </location>
    <ligand>
        <name>Mg(2+)</name>
        <dbReference type="ChEBI" id="CHEBI:18420"/>
        <note>catalytic</note>
    </ligand>
</feature>
<dbReference type="NCBIfam" id="TIGR01573">
    <property type="entry name" value="cas2"/>
    <property type="match status" value="1"/>
</dbReference>
<dbReference type="EMBL" id="JBHSQO010000085">
    <property type="protein sequence ID" value="MFC6094940.1"/>
    <property type="molecule type" value="Genomic_DNA"/>
</dbReference>
<dbReference type="PANTHER" id="PTHR34405:SF3">
    <property type="entry name" value="CRISPR-ASSOCIATED ENDORIBONUCLEASE CAS2 3"/>
    <property type="match status" value="1"/>
</dbReference>
<evidence type="ECO:0000313" key="12">
    <source>
        <dbReference type="Proteomes" id="UP001596220"/>
    </source>
</evidence>
<dbReference type="CDD" id="cd09725">
    <property type="entry name" value="Cas2_I_II_III"/>
    <property type="match status" value="1"/>
</dbReference>
<keyword evidence="6 9" id="KW-0378">Hydrolase</keyword>
<comment type="subunit">
    <text evidence="9">Homodimer, forms a heterotetramer with a Cas1 homodimer.</text>
</comment>
<comment type="caution">
    <text evidence="11">The sequence shown here is derived from an EMBL/GenBank/DDBJ whole genome shotgun (WGS) entry which is preliminary data.</text>
</comment>
<evidence type="ECO:0000256" key="3">
    <source>
        <dbReference type="ARBA" id="ARBA00022722"/>
    </source>
</evidence>
<comment type="function">
    <text evidence="9">CRISPR (clustered regularly interspaced short palindromic repeat), is an adaptive immune system that provides protection against mobile genetic elements (viruses, transposable elements and conjugative plasmids). CRISPR clusters contain sequences complementary to antecedent mobile elements and target invading nucleic acids. CRISPR clusters are transcribed and processed into CRISPR RNA (crRNA). Functions as a ssRNA-specific endoribonuclease. Involved in the integration of spacer DNA into the CRISPR cassette.</text>
</comment>
<dbReference type="SUPFAM" id="SSF143430">
    <property type="entry name" value="TTP0101/SSO1404-like"/>
    <property type="match status" value="1"/>
</dbReference>
<dbReference type="InterPro" id="IPR019199">
    <property type="entry name" value="Virulence_VapD/CRISPR_Cas2"/>
</dbReference>
<dbReference type="Pfam" id="PF09827">
    <property type="entry name" value="CRISPR_Cas2"/>
    <property type="match status" value="1"/>
</dbReference>
<dbReference type="HAMAP" id="MF_01471">
    <property type="entry name" value="Cas2"/>
    <property type="match status" value="1"/>
</dbReference>
<evidence type="ECO:0000256" key="9">
    <source>
        <dbReference type="HAMAP-Rule" id="MF_01471"/>
    </source>
</evidence>